<dbReference type="InterPro" id="IPR037038">
    <property type="entry name" value="HepT-like_sf"/>
</dbReference>
<accession>A0AAJ8N2G2</accession>
<keyword evidence="6" id="KW-1185">Reference proteome</keyword>
<dbReference type="InterPro" id="IPR008201">
    <property type="entry name" value="HepT-like"/>
</dbReference>
<dbReference type="PANTHER" id="PTHR33397:SF5">
    <property type="entry name" value="RNASE YUTE-RELATED"/>
    <property type="match status" value="1"/>
</dbReference>
<proteinExistence type="inferred from homology"/>
<dbReference type="KEGG" id="ahal:FTX54_013685"/>
<keyword evidence="3" id="KW-0378">Hydrolase</keyword>
<evidence type="ECO:0000256" key="3">
    <source>
        <dbReference type="ARBA" id="ARBA00022801"/>
    </source>
</evidence>
<dbReference type="PANTHER" id="PTHR33397">
    <property type="entry name" value="UPF0331 PROTEIN YUTE"/>
    <property type="match status" value="1"/>
</dbReference>
<protein>
    <submittedName>
        <fullName evidence="5">DUF86 domain-containing protein</fullName>
    </submittedName>
</protein>
<reference evidence="5 6" key="1">
    <citation type="submission" date="2024-01" db="EMBL/GenBank/DDBJ databases">
        <title>Complete Genome Sequence of Alkalicoccus halolimnae BZ-SZ-XJ29T, a Moderately Halophilic Bacterium Isolated from a Salt Lake.</title>
        <authorList>
            <person name="Zhao B."/>
        </authorList>
    </citation>
    <scope>NUCLEOTIDE SEQUENCE [LARGE SCALE GENOMIC DNA]</scope>
    <source>
        <strain evidence="5 6">BZ-SZ-XJ29</strain>
    </source>
</reference>
<dbReference type="Gene3D" id="1.20.120.580">
    <property type="entry name" value="bsu32300-like"/>
    <property type="match status" value="1"/>
</dbReference>
<dbReference type="GO" id="GO:0016787">
    <property type="term" value="F:hydrolase activity"/>
    <property type="evidence" value="ECO:0007669"/>
    <property type="project" value="UniProtKB-KW"/>
</dbReference>
<evidence type="ECO:0000256" key="4">
    <source>
        <dbReference type="ARBA" id="ARBA00024207"/>
    </source>
</evidence>
<dbReference type="Pfam" id="PF01934">
    <property type="entry name" value="HepT-like"/>
    <property type="match status" value="1"/>
</dbReference>
<evidence type="ECO:0000313" key="5">
    <source>
        <dbReference type="EMBL" id="WWD79436.1"/>
    </source>
</evidence>
<evidence type="ECO:0000313" key="6">
    <source>
        <dbReference type="Proteomes" id="UP000321816"/>
    </source>
</evidence>
<comment type="similarity">
    <text evidence="4">Belongs to the HepT RNase toxin family.</text>
</comment>
<dbReference type="GO" id="GO:0004540">
    <property type="term" value="F:RNA nuclease activity"/>
    <property type="evidence" value="ECO:0007669"/>
    <property type="project" value="InterPro"/>
</dbReference>
<dbReference type="RefSeq" id="WP_338484921.1">
    <property type="nucleotide sequence ID" value="NZ_CP144914.1"/>
</dbReference>
<dbReference type="InterPro" id="IPR052379">
    <property type="entry name" value="Type_VII_TA_RNase"/>
</dbReference>
<evidence type="ECO:0000256" key="2">
    <source>
        <dbReference type="ARBA" id="ARBA00022722"/>
    </source>
</evidence>
<evidence type="ECO:0000256" key="1">
    <source>
        <dbReference type="ARBA" id="ARBA00022649"/>
    </source>
</evidence>
<keyword evidence="2" id="KW-0540">Nuclease</keyword>
<gene>
    <name evidence="5" type="ORF">FTX54_013685</name>
</gene>
<dbReference type="GO" id="GO:0110001">
    <property type="term" value="C:toxin-antitoxin complex"/>
    <property type="evidence" value="ECO:0007669"/>
    <property type="project" value="InterPro"/>
</dbReference>
<organism evidence="5 6">
    <name type="scientific">Alkalicoccus halolimnae</name>
    <dbReference type="NCBI Taxonomy" id="1667239"/>
    <lineage>
        <taxon>Bacteria</taxon>
        <taxon>Bacillati</taxon>
        <taxon>Bacillota</taxon>
        <taxon>Bacilli</taxon>
        <taxon>Bacillales</taxon>
        <taxon>Bacillaceae</taxon>
        <taxon>Alkalicoccus</taxon>
    </lineage>
</organism>
<sequence length="165" mass="19311">MSGNGFNVTYYSEGAIIMYFVDRKLIASRLRYMEELTEVFEQTSREEDKKAVFAMERVCQMIIESMMDVGNQMIDGFIMRDPGSFEDIAAILVDERVISKEEGRQVEQLLPWRKTLLQDYTSYDRQEMITSFNDNKEAFTHFPERVRAYLINELGPVSAFLPEEE</sequence>
<dbReference type="Proteomes" id="UP000321816">
    <property type="component" value="Chromosome"/>
</dbReference>
<dbReference type="AlphaFoldDB" id="A0AAJ8N2G2"/>
<dbReference type="EMBL" id="CP144914">
    <property type="protein sequence ID" value="WWD79436.1"/>
    <property type="molecule type" value="Genomic_DNA"/>
</dbReference>
<name>A0AAJ8N2G2_9BACI</name>
<keyword evidence="1" id="KW-1277">Toxin-antitoxin system</keyword>